<dbReference type="InterPro" id="IPR036928">
    <property type="entry name" value="AS_sf"/>
</dbReference>
<dbReference type="Gene3D" id="3.90.1300.10">
    <property type="entry name" value="Amidase signature (AS) domain"/>
    <property type="match status" value="1"/>
</dbReference>
<name>A0A383DCW2_9ZZZZ</name>
<dbReference type="AlphaFoldDB" id="A0A383DCW2"/>
<dbReference type="PANTHER" id="PTHR11895:SF151">
    <property type="entry name" value="GLUTAMYL-TRNA(GLN) AMIDOTRANSFERASE SUBUNIT A"/>
    <property type="match status" value="1"/>
</dbReference>
<dbReference type="PANTHER" id="PTHR11895">
    <property type="entry name" value="TRANSAMIDASE"/>
    <property type="match status" value="1"/>
</dbReference>
<dbReference type="InterPro" id="IPR023631">
    <property type="entry name" value="Amidase_dom"/>
</dbReference>
<evidence type="ECO:0000313" key="2">
    <source>
        <dbReference type="EMBL" id="SVE42322.1"/>
    </source>
</evidence>
<sequence length="188" mass="19708">MNPACNELSLSEAVQAIQDGSVTSESLVQACLDRIRERENSVGAWIHFDEEKALEQARKCDSGQVRGPLRGIPVGIKDILDTCDMPTAYGSPIYEGHQPVVDSACVALLKDAGAVILGKTVTTEFAWRKPGKTTNPHNPVYTPGGSSSGSAAAVADFMVPLAIGSQTGGSVIRPASFCGVVGYKPTFG</sequence>
<evidence type="ECO:0000259" key="1">
    <source>
        <dbReference type="Pfam" id="PF01425"/>
    </source>
</evidence>
<feature type="domain" description="Amidase" evidence="1">
    <location>
        <begin position="27"/>
        <end position="188"/>
    </location>
</feature>
<reference evidence="2" key="1">
    <citation type="submission" date="2018-05" db="EMBL/GenBank/DDBJ databases">
        <authorList>
            <person name="Lanie J.A."/>
            <person name="Ng W.-L."/>
            <person name="Kazmierczak K.M."/>
            <person name="Andrzejewski T.M."/>
            <person name="Davidsen T.M."/>
            <person name="Wayne K.J."/>
            <person name="Tettelin H."/>
            <person name="Glass J.I."/>
            <person name="Rusch D."/>
            <person name="Podicherti R."/>
            <person name="Tsui H.-C.T."/>
            <person name="Winkler M.E."/>
        </authorList>
    </citation>
    <scope>NUCLEOTIDE SEQUENCE</scope>
</reference>
<dbReference type="Pfam" id="PF01425">
    <property type="entry name" value="Amidase"/>
    <property type="match status" value="1"/>
</dbReference>
<dbReference type="GO" id="GO:0003824">
    <property type="term" value="F:catalytic activity"/>
    <property type="evidence" value="ECO:0007669"/>
    <property type="project" value="InterPro"/>
</dbReference>
<dbReference type="SUPFAM" id="SSF75304">
    <property type="entry name" value="Amidase signature (AS) enzymes"/>
    <property type="match status" value="1"/>
</dbReference>
<dbReference type="EMBL" id="UINC01216258">
    <property type="protein sequence ID" value="SVE42322.1"/>
    <property type="molecule type" value="Genomic_DNA"/>
</dbReference>
<proteinExistence type="predicted"/>
<protein>
    <recommendedName>
        <fullName evidence="1">Amidase domain-containing protein</fullName>
    </recommendedName>
</protein>
<organism evidence="2">
    <name type="scientific">marine metagenome</name>
    <dbReference type="NCBI Taxonomy" id="408172"/>
    <lineage>
        <taxon>unclassified sequences</taxon>
        <taxon>metagenomes</taxon>
        <taxon>ecological metagenomes</taxon>
    </lineage>
</organism>
<dbReference type="InterPro" id="IPR000120">
    <property type="entry name" value="Amidase"/>
</dbReference>
<feature type="non-terminal residue" evidence="2">
    <location>
        <position position="188"/>
    </location>
</feature>
<gene>
    <name evidence="2" type="ORF">METZ01_LOCUS495176</name>
</gene>
<accession>A0A383DCW2</accession>